<dbReference type="GO" id="GO:0004803">
    <property type="term" value="F:transposase activity"/>
    <property type="evidence" value="ECO:0007669"/>
    <property type="project" value="InterPro"/>
</dbReference>
<dbReference type="GO" id="GO:0043565">
    <property type="term" value="F:sequence-specific DNA binding"/>
    <property type="evidence" value="ECO:0007669"/>
    <property type="project" value="TreeGrafter"/>
</dbReference>
<dbReference type="EMBL" id="FPCJ01000001">
    <property type="protein sequence ID" value="SFV34330.1"/>
    <property type="molecule type" value="Genomic_DNA"/>
</dbReference>
<evidence type="ECO:0000259" key="1">
    <source>
        <dbReference type="SMART" id="SM01321"/>
    </source>
</evidence>
<dbReference type="Gene3D" id="3.30.70.1290">
    <property type="entry name" value="Transposase IS200-like"/>
    <property type="match status" value="1"/>
</dbReference>
<dbReference type="PANTHER" id="PTHR36966">
    <property type="entry name" value="REP-ASSOCIATED TYROSINE TRANSPOSASE"/>
    <property type="match status" value="1"/>
</dbReference>
<dbReference type="AlphaFoldDB" id="A0A1I7NI58"/>
<dbReference type="Proteomes" id="UP000199537">
    <property type="component" value="Unassembled WGS sequence"/>
</dbReference>
<reference evidence="3" key="1">
    <citation type="submission" date="2016-10" db="EMBL/GenBank/DDBJ databases">
        <authorList>
            <person name="Varghese N."/>
            <person name="Submissions S."/>
        </authorList>
    </citation>
    <scope>NUCLEOTIDE SEQUENCE [LARGE SCALE GENOMIC DNA]</scope>
    <source>
        <strain evidence="3">DSM 14807</strain>
    </source>
</reference>
<dbReference type="STRING" id="1393122.SAMN05660895_1969"/>
<dbReference type="InterPro" id="IPR002686">
    <property type="entry name" value="Transposase_17"/>
</dbReference>
<dbReference type="InterPro" id="IPR036515">
    <property type="entry name" value="Transposase_17_sf"/>
</dbReference>
<dbReference type="PANTHER" id="PTHR36966:SF1">
    <property type="entry name" value="REP-ASSOCIATED TYROSINE TRANSPOSASE"/>
    <property type="match status" value="1"/>
</dbReference>
<dbReference type="GO" id="GO:0006313">
    <property type="term" value="P:DNA transposition"/>
    <property type="evidence" value="ECO:0007669"/>
    <property type="project" value="InterPro"/>
</dbReference>
<accession>A0A1I7NI58</accession>
<sequence length="185" mass="22001">MNIIQNNNIHHRRSIRLRGYDYSSAGAYFITICTHNRECLFGDIVDGKMRLNEWGEIAQQCWLQIPNHFTNTSLDEFMIMPNHMHGIITINGNTVGAIHELPLQNELPLHSDPYQLRKMLLPKIIGYFKMNVAKQINEHRQTPGQPMWQRNYYEHIIRDDDDLNRIREYIINNPLKWESDEHYSK</sequence>
<keyword evidence="3" id="KW-1185">Reference proteome</keyword>
<evidence type="ECO:0000313" key="2">
    <source>
        <dbReference type="EMBL" id="SFV34330.1"/>
    </source>
</evidence>
<organism evidence="2 3">
    <name type="scientific">Thermoflavifilum thermophilum</name>
    <dbReference type="NCBI Taxonomy" id="1393122"/>
    <lineage>
        <taxon>Bacteria</taxon>
        <taxon>Pseudomonadati</taxon>
        <taxon>Bacteroidota</taxon>
        <taxon>Chitinophagia</taxon>
        <taxon>Chitinophagales</taxon>
        <taxon>Chitinophagaceae</taxon>
        <taxon>Thermoflavifilum</taxon>
    </lineage>
</organism>
<dbReference type="OrthoDB" id="9794403at2"/>
<dbReference type="SUPFAM" id="SSF143422">
    <property type="entry name" value="Transposase IS200-like"/>
    <property type="match status" value="1"/>
</dbReference>
<feature type="domain" description="Transposase IS200-like" evidence="1">
    <location>
        <begin position="23"/>
        <end position="173"/>
    </location>
</feature>
<dbReference type="RefSeq" id="WP_092460148.1">
    <property type="nucleotide sequence ID" value="NZ_FPCJ01000001.1"/>
</dbReference>
<protein>
    <submittedName>
        <fullName evidence="2">REP element-mobilizing transposase RayT</fullName>
    </submittedName>
</protein>
<dbReference type="SMART" id="SM01321">
    <property type="entry name" value="Y1_Tnp"/>
    <property type="match status" value="1"/>
</dbReference>
<name>A0A1I7NI58_9BACT</name>
<gene>
    <name evidence="2" type="ORF">SAMN05660895_1969</name>
</gene>
<evidence type="ECO:0000313" key="3">
    <source>
        <dbReference type="Proteomes" id="UP000199537"/>
    </source>
</evidence>
<proteinExistence type="predicted"/>
<dbReference type="InterPro" id="IPR052715">
    <property type="entry name" value="RAYT_transposase"/>
</dbReference>